<proteinExistence type="inferred from homology"/>
<reference evidence="4 5" key="1">
    <citation type="journal article" date="2015" name="Nature">
        <title>rRNA introns, odd ribosomes, and small enigmatic genomes across a large radiation of phyla.</title>
        <authorList>
            <person name="Brown C.T."/>
            <person name="Hug L.A."/>
            <person name="Thomas B.C."/>
            <person name="Sharon I."/>
            <person name="Castelle C.J."/>
            <person name="Singh A."/>
            <person name="Wilkins M.J."/>
            <person name="Williams K.H."/>
            <person name="Banfield J.F."/>
        </authorList>
    </citation>
    <scope>NUCLEOTIDE SEQUENCE [LARGE SCALE GENOMIC DNA]</scope>
</reference>
<dbReference type="Proteomes" id="UP000034687">
    <property type="component" value="Unassembled WGS sequence"/>
</dbReference>
<dbReference type="PANTHER" id="PTHR43022">
    <property type="entry name" value="PROTEIN SMF"/>
    <property type="match status" value="1"/>
</dbReference>
<dbReference type="Pfam" id="PF02481">
    <property type="entry name" value="DNA_processg_A"/>
    <property type="match status" value="1"/>
</dbReference>
<dbReference type="InterPro" id="IPR003488">
    <property type="entry name" value="DprA"/>
</dbReference>
<dbReference type="PANTHER" id="PTHR43022:SF1">
    <property type="entry name" value="PROTEIN SMF"/>
    <property type="match status" value="1"/>
</dbReference>
<accession>A0A0G0SWS0</accession>
<evidence type="ECO:0000256" key="1">
    <source>
        <dbReference type="ARBA" id="ARBA00006525"/>
    </source>
</evidence>
<dbReference type="Pfam" id="PF17782">
    <property type="entry name" value="WHD_DprA"/>
    <property type="match status" value="1"/>
</dbReference>
<dbReference type="EMBL" id="LBXW01000012">
    <property type="protein sequence ID" value="KKR39245.1"/>
    <property type="molecule type" value="Genomic_DNA"/>
</dbReference>
<feature type="domain" description="Smf/DprA SLOG" evidence="2">
    <location>
        <begin position="78"/>
        <end position="286"/>
    </location>
</feature>
<comment type="caution">
    <text evidence="4">The sequence shown here is derived from an EMBL/GenBank/DDBJ whole genome shotgun (WGS) entry which is preliminary data.</text>
</comment>
<dbReference type="SUPFAM" id="SSF102405">
    <property type="entry name" value="MCP/YpsA-like"/>
    <property type="match status" value="1"/>
</dbReference>
<evidence type="ECO:0000259" key="3">
    <source>
        <dbReference type="Pfam" id="PF17782"/>
    </source>
</evidence>
<dbReference type="NCBIfam" id="TIGR00732">
    <property type="entry name" value="dprA"/>
    <property type="match status" value="1"/>
</dbReference>
<dbReference type="AlphaFoldDB" id="A0A0G0SWS0"/>
<evidence type="ECO:0000259" key="2">
    <source>
        <dbReference type="Pfam" id="PF02481"/>
    </source>
</evidence>
<gene>
    <name evidence="4" type="ORF">UT72_C0012G0004</name>
</gene>
<protein>
    <submittedName>
        <fullName evidence="4">Uncharacterized protein</fullName>
    </submittedName>
</protein>
<feature type="domain" description="DprA winged helix" evidence="3">
    <location>
        <begin position="302"/>
        <end position="354"/>
    </location>
</feature>
<evidence type="ECO:0000313" key="5">
    <source>
        <dbReference type="Proteomes" id="UP000034687"/>
    </source>
</evidence>
<dbReference type="InterPro" id="IPR036388">
    <property type="entry name" value="WH-like_DNA-bd_sf"/>
</dbReference>
<comment type="similarity">
    <text evidence="1">Belongs to the DprA/Smf family.</text>
</comment>
<dbReference type="PATRIC" id="fig|1618575.3.peg.207"/>
<organism evidence="4 5">
    <name type="scientific">Candidatus Woesebacteria bacterium GW2011_GWB1_40_101</name>
    <dbReference type="NCBI Taxonomy" id="1618575"/>
    <lineage>
        <taxon>Bacteria</taxon>
        <taxon>Candidatus Woeseibacteriota</taxon>
    </lineage>
</organism>
<dbReference type="InterPro" id="IPR057666">
    <property type="entry name" value="DrpA_SLOG"/>
</dbReference>
<dbReference type="GO" id="GO:0009294">
    <property type="term" value="P:DNA-mediated transformation"/>
    <property type="evidence" value="ECO:0007669"/>
    <property type="project" value="InterPro"/>
</dbReference>
<dbReference type="Gene3D" id="1.10.10.10">
    <property type="entry name" value="Winged helix-like DNA-binding domain superfamily/Winged helix DNA-binding domain"/>
    <property type="match status" value="1"/>
</dbReference>
<sequence>MTEKEYLVALSSYIPFGPARIKLLASYFGSYKKVWEASGKKLIEVGLKPERLTDFISYRAKFSPNAYFNRLKKLSINYLTISDKAYPQNLKDLAGAPYVLYIRGHLLSSDSNAVSIVGSRKATSYGKEVAEGFSGELARFGVTIISGLARGIDTVSHKAALSAGGRTIAVLGCGLDSVYPPENYKLAQEITQHGALISEYPLGYPALPNNFANRNRIISGLSKAVLVIEGAQKSGTLLTASHASEQGKAVFAVPGQITSPNSFAPLYLIKNGAGLVTSTKDILDELNLQLKVDKEAIEKIIPTDKKEGTILDVLENEPCHLDEIVRMCSLDIAEISARLTVMELKGLVKNMGGGVYKKV</sequence>
<name>A0A0G0SWS0_9BACT</name>
<dbReference type="InterPro" id="IPR041614">
    <property type="entry name" value="DprA_WH"/>
</dbReference>
<dbReference type="Gene3D" id="3.40.50.450">
    <property type="match status" value="1"/>
</dbReference>
<evidence type="ECO:0000313" key="4">
    <source>
        <dbReference type="EMBL" id="KKR39245.1"/>
    </source>
</evidence>